<keyword evidence="1" id="KW-0539">Nucleus</keyword>
<feature type="non-terminal residue" evidence="3">
    <location>
        <position position="48"/>
    </location>
</feature>
<dbReference type="InterPro" id="IPR042487">
    <property type="entry name" value="RuvBL1/2_DNA/RNA_bd_dom"/>
</dbReference>
<keyword evidence="1" id="KW-0378">Hydrolase</keyword>
<sequence length="48" mass="5243">MGFMHIVQVAVGDVIYIEANSGAVKRVGRSDAFATEFDLEAEEYVPLP</sequence>
<keyword evidence="4" id="KW-1185">Reference proteome</keyword>
<dbReference type="Proteomes" id="UP000265520">
    <property type="component" value="Unassembled WGS sequence"/>
</dbReference>
<proteinExistence type="inferred from homology"/>
<dbReference type="SUPFAM" id="SSF50249">
    <property type="entry name" value="Nucleic acid-binding proteins"/>
    <property type="match status" value="1"/>
</dbReference>
<keyword evidence="1" id="KW-0805">Transcription regulation</keyword>
<keyword evidence="1" id="KW-0347">Helicase</keyword>
<comment type="catalytic activity">
    <reaction evidence="1">
        <text>ATP + H2O = ADP + phosphate + H(+)</text>
        <dbReference type="Rhea" id="RHEA:13065"/>
        <dbReference type="ChEBI" id="CHEBI:15377"/>
        <dbReference type="ChEBI" id="CHEBI:15378"/>
        <dbReference type="ChEBI" id="CHEBI:30616"/>
        <dbReference type="ChEBI" id="CHEBI:43474"/>
        <dbReference type="ChEBI" id="CHEBI:456216"/>
        <dbReference type="EC" id="3.6.4.12"/>
    </reaction>
</comment>
<dbReference type="Gene3D" id="2.40.50.360">
    <property type="entry name" value="RuvB-like helicase, domain II"/>
    <property type="match status" value="1"/>
</dbReference>
<evidence type="ECO:0000259" key="2">
    <source>
        <dbReference type="Pfam" id="PF06068"/>
    </source>
</evidence>
<organism evidence="3 4">
    <name type="scientific">Trifolium medium</name>
    <dbReference type="NCBI Taxonomy" id="97028"/>
    <lineage>
        <taxon>Eukaryota</taxon>
        <taxon>Viridiplantae</taxon>
        <taxon>Streptophyta</taxon>
        <taxon>Embryophyta</taxon>
        <taxon>Tracheophyta</taxon>
        <taxon>Spermatophyta</taxon>
        <taxon>Magnoliopsida</taxon>
        <taxon>eudicotyledons</taxon>
        <taxon>Gunneridae</taxon>
        <taxon>Pentapetalae</taxon>
        <taxon>rosids</taxon>
        <taxon>fabids</taxon>
        <taxon>Fabales</taxon>
        <taxon>Fabaceae</taxon>
        <taxon>Papilionoideae</taxon>
        <taxon>50 kb inversion clade</taxon>
        <taxon>NPAAA clade</taxon>
        <taxon>Hologalegina</taxon>
        <taxon>IRL clade</taxon>
        <taxon>Trifolieae</taxon>
        <taxon>Trifolium</taxon>
    </lineage>
</organism>
<evidence type="ECO:0000256" key="1">
    <source>
        <dbReference type="RuleBase" id="RU363048"/>
    </source>
</evidence>
<dbReference type="PANTHER" id="PTHR11093">
    <property type="entry name" value="RUVB-RELATED REPTIN AND PONTIN"/>
    <property type="match status" value="1"/>
</dbReference>
<evidence type="ECO:0000313" key="4">
    <source>
        <dbReference type="Proteomes" id="UP000265520"/>
    </source>
</evidence>
<feature type="domain" description="TIP49 P-loop" evidence="2">
    <location>
        <begin position="8"/>
        <end position="48"/>
    </location>
</feature>
<reference evidence="3 4" key="1">
    <citation type="journal article" date="2018" name="Front. Plant Sci.">
        <title>Red Clover (Trifolium pratense) and Zigzag Clover (T. medium) - A Picture of Genomic Similarities and Differences.</title>
        <authorList>
            <person name="Dluhosova J."/>
            <person name="Istvanek J."/>
            <person name="Nedelnik J."/>
            <person name="Repkova J."/>
        </authorList>
    </citation>
    <scope>NUCLEOTIDE SEQUENCE [LARGE SCALE GENOMIC DNA]</scope>
    <source>
        <strain evidence="4">cv. 10/8</strain>
        <tissue evidence="3">Leaf</tissue>
    </source>
</reference>
<dbReference type="Pfam" id="PF06068">
    <property type="entry name" value="TIP49"/>
    <property type="match status" value="1"/>
</dbReference>
<keyword evidence="1" id="KW-0067">ATP-binding</keyword>
<dbReference type="GO" id="GO:0016887">
    <property type="term" value="F:ATP hydrolysis activity"/>
    <property type="evidence" value="ECO:0007669"/>
    <property type="project" value="RHEA"/>
</dbReference>
<dbReference type="InterPro" id="IPR027238">
    <property type="entry name" value="RuvB-like"/>
</dbReference>
<comment type="caution">
    <text evidence="3">The sequence shown here is derived from an EMBL/GenBank/DDBJ whole genome shotgun (WGS) entry which is preliminary data.</text>
</comment>
<accession>A0A392R571</accession>
<dbReference type="InterPro" id="IPR010339">
    <property type="entry name" value="TIP49_P-loop"/>
</dbReference>
<comment type="similarity">
    <text evidence="1">Belongs to the RuvB family.</text>
</comment>
<dbReference type="AlphaFoldDB" id="A0A392R571"/>
<dbReference type="InterPro" id="IPR012340">
    <property type="entry name" value="NA-bd_OB-fold"/>
</dbReference>
<dbReference type="GO" id="GO:0005524">
    <property type="term" value="F:ATP binding"/>
    <property type="evidence" value="ECO:0007669"/>
    <property type="project" value="UniProtKB-KW"/>
</dbReference>
<evidence type="ECO:0000313" key="3">
    <source>
        <dbReference type="EMBL" id="MCI31252.1"/>
    </source>
</evidence>
<keyword evidence="1" id="KW-0804">Transcription</keyword>
<dbReference type="EMBL" id="LXQA010185762">
    <property type="protein sequence ID" value="MCI31252.1"/>
    <property type="molecule type" value="Genomic_DNA"/>
</dbReference>
<name>A0A392R571_9FABA</name>
<keyword evidence="1" id="KW-0547">Nucleotide-binding</keyword>
<dbReference type="EC" id="3.6.4.12" evidence="1"/>
<protein>
    <recommendedName>
        <fullName evidence="1">RuvB-like helicase</fullName>
        <ecNumber evidence="1">3.6.4.12</ecNumber>
    </recommendedName>
</protein>
<dbReference type="GO" id="GO:0003678">
    <property type="term" value="F:DNA helicase activity"/>
    <property type="evidence" value="ECO:0007669"/>
    <property type="project" value="UniProtKB-EC"/>
</dbReference>